<evidence type="ECO:0000313" key="2">
    <source>
        <dbReference type="Proteomes" id="UP000801492"/>
    </source>
</evidence>
<reference evidence="1" key="1">
    <citation type="submission" date="2019-08" db="EMBL/GenBank/DDBJ databases">
        <title>The genome of the North American firefly Photinus pyralis.</title>
        <authorList>
            <consortium name="Photinus pyralis genome working group"/>
            <person name="Fallon T.R."/>
            <person name="Sander Lower S.E."/>
            <person name="Weng J.-K."/>
        </authorList>
    </citation>
    <scope>NUCLEOTIDE SEQUENCE</scope>
    <source>
        <strain evidence="1">TRF0915ILg1</strain>
        <tissue evidence="1">Whole body</tissue>
    </source>
</reference>
<keyword evidence="2" id="KW-1185">Reference proteome</keyword>
<accession>A0A8K0D4L4</accession>
<evidence type="ECO:0000313" key="1">
    <source>
        <dbReference type="EMBL" id="KAF2899318.1"/>
    </source>
</evidence>
<protein>
    <submittedName>
        <fullName evidence="1">Uncharacterized protein</fullName>
    </submittedName>
</protein>
<proteinExistence type="predicted"/>
<feature type="non-terminal residue" evidence="1">
    <location>
        <position position="1"/>
    </location>
</feature>
<gene>
    <name evidence="1" type="ORF">ILUMI_06857</name>
</gene>
<dbReference type="AlphaFoldDB" id="A0A8K0D4L4"/>
<comment type="caution">
    <text evidence="1">The sequence shown here is derived from an EMBL/GenBank/DDBJ whole genome shotgun (WGS) entry which is preliminary data.</text>
</comment>
<dbReference type="Proteomes" id="UP000801492">
    <property type="component" value="Unassembled WGS sequence"/>
</dbReference>
<name>A0A8K0D4L4_IGNLU</name>
<dbReference type="EMBL" id="VTPC01002886">
    <property type="protein sequence ID" value="KAF2899318.1"/>
    <property type="molecule type" value="Genomic_DNA"/>
</dbReference>
<sequence>MDVTSENGGVKQLEIAEGSSSQYVVTMNEAWFYLDNSNGMLHETGEQIPELYVCPKRERS</sequence>
<organism evidence="1 2">
    <name type="scientific">Ignelater luminosus</name>
    <name type="common">Cucubano</name>
    <name type="synonym">Pyrophorus luminosus</name>
    <dbReference type="NCBI Taxonomy" id="2038154"/>
    <lineage>
        <taxon>Eukaryota</taxon>
        <taxon>Metazoa</taxon>
        <taxon>Ecdysozoa</taxon>
        <taxon>Arthropoda</taxon>
        <taxon>Hexapoda</taxon>
        <taxon>Insecta</taxon>
        <taxon>Pterygota</taxon>
        <taxon>Neoptera</taxon>
        <taxon>Endopterygota</taxon>
        <taxon>Coleoptera</taxon>
        <taxon>Polyphaga</taxon>
        <taxon>Elateriformia</taxon>
        <taxon>Elateroidea</taxon>
        <taxon>Elateridae</taxon>
        <taxon>Agrypninae</taxon>
        <taxon>Pyrophorini</taxon>
        <taxon>Ignelater</taxon>
    </lineage>
</organism>